<dbReference type="RefSeq" id="WP_346082211.1">
    <property type="nucleotide sequence ID" value="NZ_BAABDG010000007.1"/>
</dbReference>
<name>A0ABP7LQD2_9GAMM</name>
<gene>
    <name evidence="6" type="ORF">GCM10022405_32670</name>
</gene>
<comment type="cofactor">
    <cofactor evidence="1">
        <name>thiamine diphosphate</name>
        <dbReference type="ChEBI" id="CHEBI:58937"/>
    </cofactor>
</comment>
<evidence type="ECO:0000313" key="6">
    <source>
        <dbReference type="EMBL" id="GAA3904946.1"/>
    </source>
</evidence>
<dbReference type="InterPro" id="IPR029061">
    <property type="entry name" value="THDP-binding"/>
</dbReference>
<comment type="similarity">
    <text evidence="2">Belongs to the transketolase family.</text>
</comment>
<feature type="domain" description="Transketolase N-terminal" evidence="5">
    <location>
        <begin position="19"/>
        <end position="253"/>
    </location>
</feature>
<evidence type="ECO:0000256" key="1">
    <source>
        <dbReference type="ARBA" id="ARBA00001964"/>
    </source>
</evidence>
<dbReference type="PANTHER" id="PTHR47514">
    <property type="entry name" value="TRANSKETOLASE N-TERMINAL SECTION-RELATED"/>
    <property type="match status" value="1"/>
</dbReference>
<evidence type="ECO:0000313" key="7">
    <source>
        <dbReference type="Proteomes" id="UP001499994"/>
    </source>
</evidence>
<dbReference type="SUPFAM" id="SSF52518">
    <property type="entry name" value="Thiamin diphosphate-binding fold (THDP-binding)"/>
    <property type="match status" value="1"/>
</dbReference>
<keyword evidence="7" id="KW-1185">Reference proteome</keyword>
<dbReference type="Proteomes" id="UP001499994">
    <property type="component" value="Unassembled WGS sequence"/>
</dbReference>
<dbReference type="Gene3D" id="3.40.50.970">
    <property type="match status" value="1"/>
</dbReference>
<organism evidence="6 7">
    <name type="scientific">Gibbsiella dentisursi</name>
    <dbReference type="NCBI Taxonomy" id="796890"/>
    <lineage>
        <taxon>Bacteria</taxon>
        <taxon>Pseudomonadati</taxon>
        <taxon>Pseudomonadota</taxon>
        <taxon>Gammaproteobacteria</taxon>
        <taxon>Enterobacterales</taxon>
        <taxon>Yersiniaceae</taxon>
        <taxon>Gibbsiella</taxon>
    </lineage>
</organism>
<keyword evidence="3" id="KW-0786">Thiamine pyrophosphate</keyword>
<dbReference type="PANTHER" id="PTHR47514:SF1">
    <property type="entry name" value="TRANSKETOLASE N-TERMINAL SECTION-RELATED"/>
    <property type="match status" value="1"/>
</dbReference>
<dbReference type="InterPro" id="IPR005474">
    <property type="entry name" value="Transketolase_N"/>
</dbReference>
<dbReference type="EMBL" id="BAABDG010000007">
    <property type="protein sequence ID" value="GAA3904946.1"/>
    <property type="molecule type" value="Genomic_DNA"/>
</dbReference>
<evidence type="ECO:0000256" key="3">
    <source>
        <dbReference type="ARBA" id="ARBA00023052"/>
    </source>
</evidence>
<comment type="caution">
    <text evidence="6">The sequence shown here is derived from an EMBL/GenBank/DDBJ whole genome shotgun (WGS) entry which is preliminary data.</text>
</comment>
<evidence type="ECO:0000259" key="5">
    <source>
        <dbReference type="Pfam" id="PF00456"/>
    </source>
</evidence>
<protein>
    <submittedName>
        <fullName evidence="6">Transketolase</fullName>
    </submittedName>
</protein>
<dbReference type="Pfam" id="PF00456">
    <property type="entry name" value="Transketolase_N"/>
    <property type="match status" value="1"/>
</dbReference>
<sequence length="266" mass="29856">MEIQPLIDYARQARRDIVTMIYESGIGHPGGALSIADILTWIYHQEVDFSQPSRSRVVMSKGHAVAAQYALLYQFGFIQREEFSTFRQINSRLQGHPSIKSLPQVDATTGLLGQGLSVALGMAAAKRLKDEPHRVFAIVGDGEMHEGQIWETLQQASHMQMDNLIAIIDYNGFSSHDPVNNVINLEPLADKIRCFGWHVLELYDGNDMRQVADTFLLARHLRHKPIAIIAHTVKGSGISYMENNGDWHSKTPSDTQYQQAMEELSA</sequence>
<proteinExistence type="inferred from homology"/>
<accession>A0ABP7LQD2</accession>
<evidence type="ECO:0000256" key="2">
    <source>
        <dbReference type="ARBA" id="ARBA00007131"/>
    </source>
</evidence>
<evidence type="ECO:0000256" key="4">
    <source>
        <dbReference type="SAM" id="MobiDB-lite"/>
    </source>
</evidence>
<dbReference type="CDD" id="cd02012">
    <property type="entry name" value="TPP_TK"/>
    <property type="match status" value="1"/>
</dbReference>
<reference evidence="7" key="1">
    <citation type="journal article" date="2019" name="Int. J. Syst. Evol. Microbiol.">
        <title>The Global Catalogue of Microorganisms (GCM) 10K type strain sequencing project: providing services to taxonomists for standard genome sequencing and annotation.</title>
        <authorList>
            <consortium name="The Broad Institute Genomics Platform"/>
            <consortium name="The Broad Institute Genome Sequencing Center for Infectious Disease"/>
            <person name="Wu L."/>
            <person name="Ma J."/>
        </authorList>
    </citation>
    <scope>NUCLEOTIDE SEQUENCE [LARGE SCALE GENOMIC DNA]</scope>
    <source>
        <strain evidence="7">JCM 17201</strain>
    </source>
</reference>
<feature type="region of interest" description="Disordered" evidence="4">
    <location>
        <begin position="244"/>
        <end position="266"/>
    </location>
</feature>